<feature type="transmembrane region" description="Helical" evidence="2">
    <location>
        <begin position="339"/>
        <end position="357"/>
    </location>
</feature>
<dbReference type="InterPro" id="IPR052979">
    <property type="entry name" value="Adenylate-forming_domain"/>
</dbReference>
<protein>
    <recommendedName>
        <fullName evidence="5">FAD-binding FR-type domain-containing protein</fullName>
    </recommendedName>
</protein>
<keyword evidence="4" id="KW-1185">Reference proteome</keyword>
<accession>A0A6A5QWX5</accession>
<feature type="compositionally biased region" description="Basic and acidic residues" evidence="1">
    <location>
        <begin position="51"/>
        <end position="71"/>
    </location>
</feature>
<feature type="compositionally biased region" description="Basic residues" evidence="1">
    <location>
        <begin position="1"/>
        <end position="10"/>
    </location>
</feature>
<organism evidence="3 4">
    <name type="scientific">Ampelomyces quisqualis</name>
    <name type="common">Powdery mildew agent</name>
    <dbReference type="NCBI Taxonomy" id="50730"/>
    <lineage>
        <taxon>Eukaryota</taxon>
        <taxon>Fungi</taxon>
        <taxon>Dikarya</taxon>
        <taxon>Ascomycota</taxon>
        <taxon>Pezizomycotina</taxon>
        <taxon>Dothideomycetes</taxon>
        <taxon>Pleosporomycetidae</taxon>
        <taxon>Pleosporales</taxon>
        <taxon>Pleosporineae</taxon>
        <taxon>Phaeosphaeriaceae</taxon>
        <taxon>Ampelomyces</taxon>
    </lineage>
</organism>
<feature type="transmembrane region" description="Helical" evidence="2">
    <location>
        <begin position="274"/>
        <end position="292"/>
    </location>
</feature>
<proteinExistence type="predicted"/>
<dbReference type="PANTHER" id="PTHR33927:SF5">
    <property type="entry name" value="ENZYME, PUTATIVE (AFU_ORTHOLOGUE AFUA_8G01222)-RELATED"/>
    <property type="match status" value="1"/>
</dbReference>
<sequence>MLGHISRKTNSHNPVTKPASAYLKPQSLNRVESSKGLLAAFVGSVPMSEHQTVRPDKIDTNDPRMRSESHQLPHPHLSSSVSDAVPMSQTVEPFSAVDFSKTMETLASNASAEKDDILTLTERLEDNSTSINCSKLPKVRPSWPHRFCLHWLTAYRVLIALTFIANLVVLILMVRLDLPLEESLTATAANLLVSVVVRQEDLINASFDLIAKLPSNLPLSIRKFVADFHHYGGVHIGCAVSALLWYCLFIAVTTREGVRLFGQRAMTGWHWSDIATCYLFLLLIALVCLAAIPKIRELLHNSFERSHRWGGWSALALLWINSGIHTKIDATHALYKSPSIWLLAVTTFLIILPWLRIRRVAIQAHLISSREVMLTFPYKDMPPNSTSRFSLAPLKEWHAFATIPSKDGSSAAILISAAGDWTKKIIANPPSRIWIRKPAAANFLAFTPIFNSVLLVATGAGIGPMLSLLSSPAIKSMQADGKRIRVMWCVYDPNAPHWAFVQTAIRNVDPMPKIFDSKQGRPDIAFEARHLAHKHELEAVMIVSNKKVTNDVVREVKAHGGAAYGAVFDS</sequence>
<dbReference type="EMBL" id="ML979133">
    <property type="protein sequence ID" value="KAF1919340.1"/>
    <property type="molecule type" value="Genomic_DNA"/>
</dbReference>
<evidence type="ECO:0000313" key="3">
    <source>
        <dbReference type="EMBL" id="KAF1919340.1"/>
    </source>
</evidence>
<reference evidence="3" key="1">
    <citation type="journal article" date="2020" name="Stud. Mycol.">
        <title>101 Dothideomycetes genomes: a test case for predicting lifestyles and emergence of pathogens.</title>
        <authorList>
            <person name="Haridas S."/>
            <person name="Albert R."/>
            <person name="Binder M."/>
            <person name="Bloem J."/>
            <person name="Labutti K."/>
            <person name="Salamov A."/>
            <person name="Andreopoulos B."/>
            <person name="Baker S."/>
            <person name="Barry K."/>
            <person name="Bills G."/>
            <person name="Bluhm B."/>
            <person name="Cannon C."/>
            <person name="Castanera R."/>
            <person name="Culley D."/>
            <person name="Daum C."/>
            <person name="Ezra D."/>
            <person name="Gonzalez J."/>
            <person name="Henrissat B."/>
            <person name="Kuo A."/>
            <person name="Liang C."/>
            <person name="Lipzen A."/>
            <person name="Lutzoni F."/>
            <person name="Magnuson J."/>
            <person name="Mondo S."/>
            <person name="Nolan M."/>
            <person name="Ohm R."/>
            <person name="Pangilinan J."/>
            <person name="Park H.-J."/>
            <person name="Ramirez L."/>
            <person name="Alfaro M."/>
            <person name="Sun H."/>
            <person name="Tritt A."/>
            <person name="Yoshinaga Y."/>
            <person name="Zwiers L.-H."/>
            <person name="Turgeon B."/>
            <person name="Goodwin S."/>
            <person name="Spatafora J."/>
            <person name="Crous P."/>
            <person name="Grigoriev I."/>
        </authorList>
    </citation>
    <scope>NUCLEOTIDE SEQUENCE</scope>
    <source>
        <strain evidence="3">HMLAC05119</strain>
    </source>
</reference>
<feature type="transmembrane region" description="Helical" evidence="2">
    <location>
        <begin position="441"/>
        <end position="466"/>
    </location>
</feature>
<dbReference type="Proteomes" id="UP000800096">
    <property type="component" value="Unassembled WGS sequence"/>
</dbReference>
<gene>
    <name evidence="3" type="ORF">BDU57DRAFT_512387</name>
</gene>
<dbReference type="PANTHER" id="PTHR33927">
    <property type="entry name" value="TRANSMEMBRANE PROTEIN"/>
    <property type="match status" value="1"/>
</dbReference>
<dbReference type="SUPFAM" id="SSF52343">
    <property type="entry name" value="Ferredoxin reductase-like, C-terminal NADP-linked domain"/>
    <property type="match status" value="1"/>
</dbReference>
<evidence type="ECO:0008006" key="5">
    <source>
        <dbReference type="Google" id="ProtNLM"/>
    </source>
</evidence>
<dbReference type="OrthoDB" id="3142841at2759"/>
<name>A0A6A5QWX5_AMPQU</name>
<evidence type="ECO:0000313" key="4">
    <source>
        <dbReference type="Proteomes" id="UP000800096"/>
    </source>
</evidence>
<feature type="region of interest" description="Disordered" evidence="1">
    <location>
        <begin position="48"/>
        <end position="81"/>
    </location>
</feature>
<feature type="transmembrane region" description="Helical" evidence="2">
    <location>
        <begin position="154"/>
        <end position="174"/>
    </location>
</feature>
<keyword evidence="2" id="KW-1133">Transmembrane helix</keyword>
<dbReference type="AlphaFoldDB" id="A0A6A5QWX5"/>
<keyword evidence="2" id="KW-0812">Transmembrane</keyword>
<feature type="compositionally biased region" description="Low complexity" evidence="1">
    <location>
        <begin position="72"/>
        <end position="81"/>
    </location>
</feature>
<dbReference type="InterPro" id="IPR039261">
    <property type="entry name" value="FNR_nucleotide-bd"/>
</dbReference>
<feature type="transmembrane region" description="Helical" evidence="2">
    <location>
        <begin position="232"/>
        <end position="253"/>
    </location>
</feature>
<feature type="region of interest" description="Disordered" evidence="1">
    <location>
        <begin position="1"/>
        <end position="22"/>
    </location>
</feature>
<evidence type="ECO:0000256" key="1">
    <source>
        <dbReference type="SAM" id="MobiDB-lite"/>
    </source>
</evidence>
<keyword evidence="2" id="KW-0472">Membrane</keyword>
<evidence type="ECO:0000256" key="2">
    <source>
        <dbReference type="SAM" id="Phobius"/>
    </source>
</evidence>